<sequence length="208" mass="23016">MQETSPTLELSSDDLLNTSFDSEKLGVHYKITTSSSFLGTSKTTDALRKDNQSEQYEIVAQWHRRTLHKDTFKFYKAPSGGNAEGEASVTKFMTKKDGLSTLERTFVGDDERNYTWVVKGSQLDAHLVEGGKRSTPVASFHRRALFGSENAYLELMPGYEGTLDSIVVTFLYTEWKRRESGRSQDSSQPSPPSAVGLGAATATTVLNV</sequence>
<protein>
    <recommendedName>
        <fullName evidence="2">DUF6593 domain-containing protein</fullName>
    </recommendedName>
</protein>
<evidence type="ECO:0000256" key="1">
    <source>
        <dbReference type="SAM" id="MobiDB-lite"/>
    </source>
</evidence>
<dbReference type="InParanoid" id="A0A0H2SSI9"/>
<proteinExistence type="predicted"/>
<name>A0A0H2SSI9_9AGAM</name>
<keyword evidence="4" id="KW-1185">Reference proteome</keyword>
<dbReference type="EMBL" id="KQ085883">
    <property type="protein sequence ID" value="KLO20076.1"/>
    <property type="molecule type" value="Genomic_DNA"/>
</dbReference>
<feature type="compositionally biased region" description="Low complexity" evidence="1">
    <location>
        <begin position="183"/>
        <end position="198"/>
    </location>
</feature>
<evidence type="ECO:0000259" key="2">
    <source>
        <dbReference type="Pfam" id="PF20236"/>
    </source>
</evidence>
<feature type="region of interest" description="Disordered" evidence="1">
    <location>
        <begin position="179"/>
        <end position="198"/>
    </location>
</feature>
<dbReference type="Pfam" id="PF20236">
    <property type="entry name" value="DUF6593"/>
    <property type="match status" value="1"/>
</dbReference>
<dbReference type="AlphaFoldDB" id="A0A0H2SSI9"/>
<evidence type="ECO:0000313" key="3">
    <source>
        <dbReference type="EMBL" id="KLO20076.1"/>
    </source>
</evidence>
<accession>A0A0H2SSI9</accession>
<evidence type="ECO:0000313" key="4">
    <source>
        <dbReference type="Proteomes" id="UP000053477"/>
    </source>
</evidence>
<dbReference type="OrthoDB" id="3360976at2759"/>
<organism evidence="3 4">
    <name type="scientific">Schizopora paradoxa</name>
    <dbReference type="NCBI Taxonomy" id="27342"/>
    <lineage>
        <taxon>Eukaryota</taxon>
        <taxon>Fungi</taxon>
        <taxon>Dikarya</taxon>
        <taxon>Basidiomycota</taxon>
        <taxon>Agaricomycotina</taxon>
        <taxon>Agaricomycetes</taxon>
        <taxon>Hymenochaetales</taxon>
        <taxon>Schizoporaceae</taxon>
        <taxon>Schizopora</taxon>
    </lineage>
</organism>
<dbReference type="InterPro" id="IPR046528">
    <property type="entry name" value="DUF6593"/>
</dbReference>
<dbReference type="Proteomes" id="UP000053477">
    <property type="component" value="Unassembled WGS sequence"/>
</dbReference>
<gene>
    <name evidence="3" type="ORF">SCHPADRAFT_992186</name>
</gene>
<reference evidence="3 4" key="1">
    <citation type="submission" date="2015-04" db="EMBL/GenBank/DDBJ databases">
        <title>Complete genome sequence of Schizopora paradoxa KUC8140, a cosmopolitan wood degrader in East Asia.</title>
        <authorList>
            <consortium name="DOE Joint Genome Institute"/>
            <person name="Min B."/>
            <person name="Park H."/>
            <person name="Jang Y."/>
            <person name="Kim J.-J."/>
            <person name="Kim K.H."/>
            <person name="Pangilinan J."/>
            <person name="Lipzen A."/>
            <person name="Riley R."/>
            <person name="Grigoriev I.V."/>
            <person name="Spatafora J.W."/>
            <person name="Choi I.-G."/>
        </authorList>
    </citation>
    <scope>NUCLEOTIDE SEQUENCE [LARGE SCALE GENOMIC DNA]</scope>
    <source>
        <strain evidence="3 4">KUC8140</strain>
    </source>
</reference>
<feature type="domain" description="DUF6593" evidence="2">
    <location>
        <begin position="13"/>
        <end position="179"/>
    </location>
</feature>